<keyword evidence="2" id="KW-1185">Reference proteome</keyword>
<dbReference type="Proteomes" id="UP001326613">
    <property type="component" value="Chromosome"/>
</dbReference>
<evidence type="ECO:0000313" key="1">
    <source>
        <dbReference type="EMBL" id="WPY00390.1"/>
    </source>
</evidence>
<sequence length="516" mass="60147">MIKAMKKKNFLPSFSLLYNSFPYKYLLCSFPLAFMVLNPYSYAYQLAQQLVQLDDAFLKLGFKDRQDGERLITVKQQEEAVLRIFYMAGYLTPEKLWQDVNHVQSITNKKEVFLALTHAIKQASANQKNYAEFQPDLLYQHFTAVPLHCQQWMDLLLYISQHAFNRDKGQERNELIKQNWMEVFRHEYIKEATLVGLINRELPKFKEYDVAWIAGASRPGLLARLKDYEYILNQKKIVIKNGTLILAGNRELWANIDGMSYKLKDIFDTTKSLNIDAIDILVTAGNKKEAEQEGVEYIQYLAEQSGIKLNELRPFIRYETKEDCPTGRSPGRLYPNYAPEEKRKLTETIMAQDLFKKYLDLDFEIIDTEAFEFQRPTTATTVRDAAEFLVKQILQGTYGIQKEFVILFQTNNPYIERMTIAAQREADEVFKKYHLQEQGYSIKIDGVGFACKQDVVTVHSELSALMAEEWKRAFQEEKNAAEYIKTLLFQTRDNNFIEEPMPVEVIGNQLKLDEVD</sequence>
<dbReference type="EMBL" id="CP112932">
    <property type="protein sequence ID" value="WPY00390.1"/>
    <property type="molecule type" value="Genomic_DNA"/>
</dbReference>
<evidence type="ECO:0000313" key="2">
    <source>
        <dbReference type="Proteomes" id="UP001326613"/>
    </source>
</evidence>
<gene>
    <name evidence="1" type="ORF">Trichorick_00263</name>
</gene>
<name>A0ABZ0UQS5_9RICK</name>
<protein>
    <submittedName>
        <fullName evidence="1">Uncharacterized protein</fullName>
    </submittedName>
</protein>
<accession>A0ABZ0UQS5</accession>
<organism evidence="1 2">
    <name type="scientific">Candidatus Trichorickettsia mobilis</name>
    <dbReference type="NCBI Taxonomy" id="1346319"/>
    <lineage>
        <taxon>Bacteria</taxon>
        <taxon>Pseudomonadati</taxon>
        <taxon>Pseudomonadota</taxon>
        <taxon>Alphaproteobacteria</taxon>
        <taxon>Rickettsiales</taxon>
        <taxon>Rickettsiaceae</taxon>
        <taxon>Rickettsieae</taxon>
        <taxon>Candidatus Trichorickettsia</taxon>
    </lineage>
</organism>
<proteinExistence type="predicted"/>
<reference evidence="1 2" key="1">
    <citation type="submission" date="2022-10" db="EMBL/GenBank/DDBJ databases">
        <title>Host association and intracellularity evolved multiple times independently in the Rickettsiales.</title>
        <authorList>
            <person name="Castelli M."/>
            <person name="Nardi T."/>
            <person name="Gammuto L."/>
            <person name="Bellinzona G."/>
            <person name="Sabaneyeva E."/>
            <person name="Potekhin A."/>
            <person name="Serra V."/>
            <person name="Petroni G."/>
            <person name="Sassera D."/>
        </authorList>
    </citation>
    <scope>NUCLEOTIDE SEQUENCE [LARGE SCALE GENOMIC DNA]</scope>
    <source>
        <strain evidence="1 2">Kr 154-4</strain>
    </source>
</reference>